<feature type="compositionally biased region" description="Low complexity" evidence="5">
    <location>
        <begin position="182"/>
        <end position="192"/>
    </location>
</feature>
<dbReference type="InterPro" id="IPR000306">
    <property type="entry name" value="Znf_FYVE"/>
</dbReference>
<protein>
    <recommendedName>
        <fullName evidence="6">FYVE-type domain-containing protein</fullName>
    </recommendedName>
</protein>
<dbReference type="Proteomes" id="UP000736335">
    <property type="component" value="Unassembled WGS sequence"/>
</dbReference>
<keyword evidence="3" id="KW-0862">Zinc</keyword>
<feature type="region of interest" description="Disordered" evidence="5">
    <location>
        <begin position="1"/>
        <end position="204"/>
    </location>
</feature>
<feature type="compositionally biased region" description="Polar residues" evidence="5">
    <location>
        <begin position="313"/>
        <end position="325"/>
    </location>
</feature>
<feature type="compositionally biased region" description="Polar residues" evidence="5">
    <location>
        <begin position="193"/>
        <end position="204"/>
    </location>
</feature>
<evidence type="ECO:0000313" key="8">
    <source>
        <dbReference type="Proteomes" id="UP000736335"/>
    </source>
</evidence>
<proteinExistence type="predicted"/>
<organism evidence="7 8">
    <name type="scientific">Thelephora terrestris</name>
    <dbReference type="NCBI Taxonomy" id="56493"/>
    <lineage>
        <taxon>Eukaryota</taxon>
        <taxon>Fungi</taxon>
        <taxon>Dikarya</taxon>
        <taxon>Basidiomycota</taxon>
        <taxon>Agaricomycotina</taxon>
        <taxon>Agaricomycetes</taxon>
        <taxon>Thelephorales</taxon>
        <taxon>Thelephoraceae</taxon>
        <taxon>Thelephora</taxon>
    </lineage>
</organism>
<dbReference type="SUPFAM" id="SSF140125">
    <property type="entry name" value="Rabenosyn-5 Rab-binding domain-like"/>
    <property type="match status" value="1"/>
</dbReference>
<dbReference type="PANTHER" id="PTHR23164:SF30">
    <property type="entry name" value="EARLY ENDOSOME ANTIGEN 1"/>
    <property type="match status" value="1"/>
</dbReference>
<sequence length="751" mass="82118">MNPTQPQPVPYQAYKSKRHSRNLSATFTPIVSPPSRPSSVSSLSSNGNTFSPSTTPSNDTVVKGVKANGRRRPASIAGLTPPSDSRPSTASSEDTPPMTNGIQDATQKVKSISPKAFPTSLPNGSRHLDQPIPEQLPQPGPSSNASSEPSSSSKPLEQTQKSPPHTRKTSTFRRIPLREARPALSSSPLRSSHTQTPSTTNNTLLLASPLQSTSPLRTSSPLRNSVLLEQSSPPSVLSPLLLGNSGLVSEIPVSDMLPPPALLTRSPSPPLPPPPPPKPAPTPTVETALPMSSRTTSGSTTASTAITPVPSIPRTTTPISGSSTRFYRPGFQPKGLYRPRTDEFSEARKSKRSAGKIEQTRLERRLEKLISLHFSEPSEKSKTPQSPPVRQRKSSLFVDFSELRSKSASGLWKDMISSQAQNEKNDIRAAEQRITPWEEDSAVSQCPLCLASFHPITNRKHHCRLCGRIICSLPVRLPQRPVTCSLLFVANTKTGVIEEVGEGIDYGIRRRTTSTIGPGKGPQPSGDEEKFLSGVRICRDCRPVLLRQQYIGEAHSTPMFAQLYNLLISIEKEIEDSLPQFQELILSLNNDERPTAEASAARKRLVEAFAHYDAAAKRIRNLPCARGSSQDRVQIAILARANFFLQRNMFPLQSLPKPARQENSNSSTPSTLTTPLNETTIDPDSELAHALQPLLEQEALLETFVQEATAKRKFEDAHILRENLKEIRGEIDRVVANAEREQARGKGKART</sequence>
<accession>A0A9P6HPZ4</accession>
<dbReference type="CDD" id="cd15737">
    <property type="entry name" value="FYVE2_Vac1p_like"/>
    <property type="match status" value="1"/>
</dbReference>
<dbReference type="InterPro" id="IPR021565">
    <property type="entry name" value="Rbsn_Rab-bd"/>
</dbReference>
<dbReference type="SMART" id="SM00064">
    <property type="entry name" value="FYVE"/>
    <property type="match status" value="1"/>
</dbReference>
<dbReference type="InterPro" id="IPR017455">
    <property type="entry name" value="Znf_FYVE-rel"/>
</dbReference>
<dbReference type="EMBL" id="WIUZ02000002">
    <property type="protein sequence ID" value="KAF9791186.1"/>
    <property type="molecule type" value="Genomic_DNA"/>
</dbReference>
<reference evidence="7" key="1">
    <citation type="journal article" date="2020" name="Nat. Commun.">
        <title>Large-scale genome sequencing of mycorrhizal fungi provides insights into the early evolution of symbiotic traits.</title>
        <authorList>
            <person name="Miyauchi S."/>
            <person name="Kiss E."/>
            <person name="Kuo A."/>
            <person name="Drula E."/>
            <person name="Kohler A."/>
            <person name="Sanchez-Garcia M."/>
            <person name="Morin E."/>
            <person name="Andreopoulos B."/>
            <person name="Barry K.W."/>
            <person name="Bonito G."/>
            <person name="Buee M."/>
            <person name="Carver A."/>
            <person name="Chen C."/>
            <person name="Cichocki N."/>
            <person name="Clum A."/>
            <person name="Culley D."/>
            <person name="Crous P.W."/>
            <person name="Fauchery L."/>
            <person name="Girlanda M."/>
            <person name="Hayes R.D."/>
            <person name="Keri Z."/>
            <person name="LaButti K."/>
            <person name="Lipzen A."/>
            <person name="Lombard V."/>
            <person name="Magnuson J."/>
            <person name="Maillard F."/>
            <person name="Murat C."/>
            <person name="Nolan M."/>
            <person name="Ohm R.A."/>
            <person name="Pangilinan J."/>
            <person name="Pereira M.F."/>
            <person name="Perotto S."/>
            <person name="Peter M."/>
            <person name="Pfister S."/>
            <person name="Riley R."/>
            <person name="Sitrit Y."/>
            <person name="Stielow J.B."/>
            <person name="Szollosi G."/>
            <person name="Zifcakova L."/>
            <person name="Stursova M."/>
            <person name="Spatafora J.W."/>
            <person name="Tedersoo L."/>
            <person name="Vaario L.M."/>
            <person name="Yamada A."/>
            <person name="Yan M."/>
            <person name="Wang P."/>
            <person name="Xu J."/>
            <person name="Bruns T."/>
            <person name="Baldrian P."/>
            <person name="Vilgalys R."/>
            <person name="Dunand C."/>
            <person name="Henrissat B."/>
            <person name="Grigoriev I.V."/>
            <person name="Hibbett D."/>
            <person name="Nagy L.G."/>
            <person name="Martin F.M."/>
        </authorList>
    </citation>
    <scope>NUCLEOTIDE SEQUENCE</scope>
    <source>
        <strain evidence="7">UH-Tt-Lm1</strain>
    </source>
</reference>
<reference evidence="7" key="2">
    <citation type="submission" date="2020-11" db="EMBL/GenBank/DDBJ databases">
        <authorList>
            <consortium name="DOE Joint Genome Institute"/>
            <person name="Kuo A."/>
            <person name="Miyauchi S."/>
            <person name="Kiss E."/>
            <person name="Drula E."/>
            <person name="Kohler A."/>
            <person name="Sanchez-Garcia M."/>
            <person name="Andreopoulos B."/>
            <person name="Barry K.W."/>
            <person name="Bonito G."/>
            <person name="Buee M."/>
            <person name="Carver A."/>
            <person name="Chen C."/>
            <person name="Cichocki N."/>
            <person name="Clum A."/>
            <person name="Culley D."/>
            <person name="Crous P.W."/>
            <person name="Fauchery L."/>
            <person name="Girlanda M."/>
            <person name="Hayes R."/>
            <person name="Keri Z."/>
            <person name="Labutti K."/>
            <person name="Lipzen A."/>
            <person name="Lombard V."/>
            <person name="Magnuson J."/>
            <person name="Maillard F."/>
            <person name="Morin E."/>
            <person name="Murat C."/>
            <person name="Nolan M."/>
            <person name="Ohm R."/>
            <person name="Pangilinan J."/>
            <person name="Pereira M."/>
            <person name="Perotto S."/>
            <person name="Peter M."/>
            <person name="Riley R."/>
            <person name="Sitrit Y."/>
            <person name="Stielow B."/>
            <person name="Szollosi G."/>
            <person name="Zifcakova L."/>
            <person name="Stursova M."/>
            <person name="Spatafora J.W."/>
            <person name="Tedersoo L."/>
            <person name="Vaario L.-M."/>
            <person name="Yamada A."/>
            <person name="Yan M."/>
            <person name="Wang P."/>
            <person name="Xu J."/>
            <person name="Bruns T."/>
            <person name="Baldrian P."/>
            <person name="Vilgalys R."/>
            <person name="Henrissat B."/>
            <person name="Grigoriev I.V."/>
            <person name="Hibbett D."/>
            <person name="Nagy L.G."/>
            <person name="Martin F.M."/>
        </authorList>
    </citation>
    <scope>NUCLEOTIDE SEQUENCE</scope>
    <source>
        <strain evidence="7">UH-Tt-Lm1</strain>
    </source>
</reference>
<feature type="compositionally biased region" description="Basic and acidic residues" evidence="5">
    <location>
        <begin position="358"/>
        <end position="382"/>
    </location>
</feature>
<feature type="compositionally biased region" description="Polar residues" evidence="5">
    <location>
        <begin position="82"/>
        <end position="110"/>
    </location>
</feature>
<feature type="domain" description="FYVE-type" evidence="6">
    <location>
        <begin position="440"/>
        <end position="546"/>
    </location>
</feature>
<name>A0A9P6HPZ4_9AGAM</name>
<dbReference type="InterPro" id="IPR011011">
    <property type="entry name" value="Znf_FYVE_PHD"/>
</dbReference>
<gene>
    <name evidence="7" type="ORF">BJ322DRAFT_999653</name>
</gene>
<keyword evidence="2 4" id="KW-0863">Zinc-finger</keyword>
<evidence type="ECO:0000313" key="7">
    <source>
        <dbReference type="EMBL" id="KAF9791186.1"/>
    </source>
</evidence>
<feature type="region of interest" description="Disordered" evidence="5">
    <location>
        <begin position="654"/>
        <end position="681"/>
    </location>
</feature>
<dbReference type="PROSITE" id="PS50178">
    <property type="entry name" value="ZF_FYVE"/>
    <property type="match status" value="1"/>
</dbReference>
<dbReference type="SUPFAM" id="SSF57903">
    <property type="entry name" value="FYVE/PHD zinc finger"/>
    <property type="match status" value="1"/>
</dbReference>
<comment type="caution">
    <text evidence="7">The sequence shown here is derived from an EMBL/GenBank/DDBJ whole genome shotgun (WGS) entry which is preliminary data.</text>
</comment>
<feature type="region of interest" description="Disordered" evidence="5">
    <location>
        <begin position="259"/>
        <end position="392"/>
    </location>
</feature>
<feature type="compositionally biased region" description="Pro residues" evidence="5">
    <location>
        <begin position="259"/>
        <end position="282"/>
    </location>
</feature>
<feature type="compositionally biased region" description="Low complexity" evidence="5">
    <location>
        <begin position="292"/>
        <end position="304"/>
    </location>
</feature>
<evidence type="ECO:0000256" key="3">
    <source>
        <dbReference type="ARBA" id="ARBA00022833"/>
    </source>
</evidence>
<feature type="compositionally biased region" description="Low complexity" evidence="5">
    <location>
        <begin position="141"/>
        <end position="155"/>
    </location>
</feature>
<dbReference type="OrthoDB" id="166134at2759"/>
<feature type="compositionally biased region" description="Basic and acidic residues" evidence="5">
    <location>
        <begin position="339"/>
        <end position="348"/>
    </location>
</feature>
<dbReference type="Pfam" id="PF11464">
    <property type="entry name" value="Rbsn"/>
    <property type="match status" value="1"/>
</dbReference>
<dbReference type="GO" id="GO:0008270">
    <property type="term" value="F:zinc ion binding"/>
    <property type="evidence" value="ECO:0007669"/>
    <property type="project" value="UniProtKB-KW"/>
</dbReference>
<dbReference type="AlphaFoldDB" id="A0A9P6HPZ4"/>
<dbReference type="InterPro" id="IPR036531">
    <property type="entry name" value="Rbsn_Rab-bd_sf"/>
</dbReference>
<dbReference type="InterPro" id="IPR013083">
    <property type="entry name" value="Znf_RING/FYVE/PHD"/>
</dbReference>
<keyword evidence="8" id="KW-1185">Reference proteome</keyword>
<evidence type="ECO:0000256" key="1">
    <source>
        <dbReference type="ARBA" id="ARBA00022723"/>
    </source>
</evidence>
<evidence type="ECO:0000259" key="6">
    <source>
        <dbReference type="PROSITE" id="PS50178"/>
    </source>
</evidence>
<evidence type="ECO:0000256" key="4">
    <source>
        <dbReference type="PROSITE-ProRule" id="PRU00091"/>
    </source>
</evidence>
<dbReference type="Gene3D" id="3.30.40.10">
    <property type="entry name" value="Zinc/RING finger domain, C3HC4 (zinc finger)"/>
    <property type="match status" value="1"/>
</dbReference>
<feature type="compositionally biased region" description="Low complexity" evidence="5">
    <location>
        <begin position="37"/>
        <end position="53"/>
    </location>
</feature>
<dbReference type="Gene3D" id="4.10.860.20">
    <property type="entry name" value="Rabenosyn, Rab binding domain"/>
    <property type="match status" value="1"/>
</dbReference>
<evidence type="ECO:0000256" key="2">
    <source>
        <dbReference type="ARBA" id="ARBA00022771"/>
    </source>
</evidence>
<feature type="compositionally biased region" description="Low complexity" evidence="5">
    <location>
        <begin position="662"/>
        <end position="680"/>
    </location>
</feature>
<keyword evidence="1" id="KW-0479">Metal-binding</keyword>
<dbReference type="PANTHER" id="PTHR23164">
    <property type="entry name" value="EARLY ENDOSOME ANTIGEN 1"/>
    <property type="match status" value="1"/>
</dbReference>
<dbReference type="Pfam" id="PF01363">
    <property type="entry name" value="FYVE"/>
    <property type="match status" value="1"/>
</dbReference>
<evidence type="ECO:0000256" key="5">
    <source>
        <dbReference type="SAM" id="MobiDB-lite"/>
    </source>
</evidence>